<keyword evidence="2" id="KW-0732">Signal</keyword>
<feature type="region of interest" description="Disordered" evidence="1">
    <location>
        <begin position="152"/>
        <end position="173"/>
    </location>
</feature>
<dbReference type="GO" id="GO:0016042">
    <property type="term" value="P:lipid catabolic process"/>
    <property type="evidence" value="ECO:0007669"/>
    <property type="project" value="InterPro"/>
</dbReference>
<dbReference type="PANTHER" id="PTHR32015">
    <property type="entry name" value="FASTING INDUCED LIPASE"/>
    <property type="match status" value="1"/>
</dbReference>
<name>A0A6G9ZBI0_9NOCA</name>
<evidence type="ECO:0000256" key="2">
    <source>
        <dbReference type="SAM" id="SignalP"/>
    </source>
</evidence>
<dbReference type="InterPro" id="IPR029058">
    <property type="entry name" value="AB_hydrolase_fold"/>
</dbReference>
<protein>
    <submittedName>
        <fullName evidence="3">Alpha/beta fold hydrolase</fullName>
    </submittedName>
</protein>
<keyword evidence="3" id="KW-0378">Hydrolase</keyword>
<dbReference type="SUPFAM" id="SSF53474">
    <property type="entry name" value="alpha/beta-Hydrolases"/>
    <property type="match status" value="1"/>
</dbReference>
<feature type="chain" id="PRO_5026223328" evidence="2">
    <location>
        <begin position="29"/>
        <end position="425"/>
    </location>
</feature>
<organism evidence="3 4">
    <name type="scientific">Nocardia terpenica</name>
    <dbReference type="NCBI Taxonomy" id="455432"/>
    <lineage>
        <taxon>Bacteria</taxon>
        <taxon>Bacillati</taxon>
        <taxon>Actinomycetota</taxon>
        <taxon>Actinomycetes</taxon>
        <taxon>Mycobacteriales</taxon>
        <taxon>Nocardiaceae</taxon>
        <taxon>Nocardia</taxon>
    </lineage>
</organism>
<feature type="region of interest" description="Disordered" evidence="1">
    <location>
        <begin position="26"/>
        <end position="113"/>
    </location>
</feature>
<dbReference type="AlphaFoldDB" id="A0A6G9ZBI0"/>
<evidence type="ECO:0000256" key="1">
    <source>
        <dbReference type="SAM" id="MobiDB-lite"/>
    </source>
</evidence>
<dbReference type="Gene3D" id="3.40.50.1820">
    <property type="entry name" value="alpha/beta hydrolase"/>
    <property type="match status" value="1"/>
</dbReference>
<gene>
    <name evidence="3" type="ORF">F6W96_34550</name>
</gene>
<feature type="compositionally biased region" description="Low complexity" evidence="1">
    <location>
        <begin position="70"/>
        <end position="113"/>
    </location>
</feature>
<dbReference type="Pfam" id="PF01674">
    <property type="entry name" value="Lipase_2"/>
    <property type="match status" value="1"/>
</dbReference>
<evidence type="ECO:0000313" key="3">
    <source>
        <dbReference type="EMBL" id="QIS22707.1"/>
    </source>
</evidence>
<dbReference type="EMBL" id="CP046173">
    <property type="protein sequence ID" value="QIS22707.1"/>
    <property type="molecule type" value="Genomic_DNA"/>
</dbReference>
<dbReference type="PANTHER" id="PTHR32015:SF1">
    <property type="entry name" value="LIPASE"/>
    <property type="match status" value="1"/>
</dbReference>
<dbReference type="GO" id="GO:0016298">
    <property type="term" value="F:lipase activity"/>
    <property type="evidence" value="ECO:0007669"/>
    <property type="project" value="TreeGrafter"/>
</dbReference>
<reference evidence="3 4" key="1">
    <citation type="journal article" date="2019" name="ACS Chem. Biol.">
        <title>Identification and Mobilization of a Cryptic Antibiotic Biosynthesis Gene Locus from a Human-Pathogenic Nocardia Isolate.</title>
        <authorList>
            <person name="Herisse M."/>
            <person name="Ishida K."/>
            <person name="Porter J.L."/>
            <person name="Howden B."/>
            <person name="Hertweck C."/>
            <person name="Stinear T.P."/>
            <person name="Pidot S.J."/>
        </authorList>
    </citation>
    <scope>NUCLEOTIDE SEQUENCE [LARGE SCALE GENOMIC DNA]</scope>
    <source>
        <strain evidence="3 4">AUSMDU00012715</strain>
    </source>
</reference>
<feature type="signal peptide" evidence="2">
    <location>
        <begin position="1"/>
        <end position="28"/>
    </location>
</feature>
<dbReference type="Proteomes" id="UP000500953">
    <property type="component" value="Chromosome"/>
</dbReference>
<dbReference type="InterPro" id="IPR002918">
    <property type="entry name" value="Lipase_EstA/Esterase_EstB"/>
</dbReference>
<evidence type="ECO:0000313" key="4">
    <source>
        <dbReference type="Proteomes" id="UP000500953"/>
    </source>
</evidence>
<sequence>MPRRPTRRGTTAAAAALLIALLGPTARAEPTPGPLGLGGTTVAPTNASDTADSMPTPDSAAGDASNGTKGSASDGTAGSASGGTADIASGSTTGSASDDSTGSTSGGAAETASGGTAGIASDGIANIASGGTAGSAAAGSGRGGFPAGGGGLVPVDLGIGKRPDGSTPPPGSDDWNCVPSQAHPRPVVLLHGTWDNQNAWDVLAPQLKDSGYCVFSLSYGRDVSSAVGVLDGMYGTGDIRASAREVAEFVERVRAATGAARVDLVGHSQGAVLARQYLRFEGGGAKVGTLVSLVGSNHGVDTVGLSSLMGGAMASIRDAAMARVVGVAGTQQLTGSDFLRELNAGGDTVPGVHYTVVASRVDDASQPPEATFLRPGPGATVDNVWVQDLCPADAYRHANVPRSPTVAYIVQRALDPDYSGTPCPR</sequence>
<accession>A0A6G9ZBI0</accession>
<proteinExistence type="predicted"/>